<sequence length="124" mass="14130">MQNTQKPMQKLTLISFGFKYGSPNANYYFDVSFAKNPARESQWSLFDQPDNAMVDFVLSQPKVNDFVKTLLPMLDVIVTLDDDARIAFGCNAGRHRSAIIVEHIAGVMRAKGMHVDVIHREWKQ</sequence>
<dbReference type="RefSeq" id="WP_015066469.1">
    <property type="nucleotide sequence ID" value="NZ_CAXGIV010000018.1"/>
</dbReference>
<evidence type="ECO:0000313" key="3">
    <source>
        <dbReference type="Proteomes" id="UP000061468"/>
    </source>
</evidence>
<dbReference type="GO" id="GO:0005524">
    <property type="term" value="F:ATP binding"/>
    <property type="evidence" value="ECO:0007669"/>
    <property type="project" value="InterPro"/>
</dbReference>
<dbReference type="PANTHER" id="PTHR30448:SF0">
    <property type="entry name" value="RNASE ADAPTER PROTEIN RAPZ"/>
    <property type="match status" value="1"/>
</dbReference>
<gene>
    <name evidence="2" type="ORF">AV942_05140</name>
</gene>
<dbReference type="EMBL" id="CP013928">
    <property type="protein sequence ID" value="AMJ77741.1"/>
    <property type="molecule type" value="Genomic_DNA"/>
</dbReference>
<dbReference type="Pfam" id="PF22740">
    <property type="entry name" value="PapZ_C"/>
    <property type="match status" value="1"/>
</dbReference>
<organism evidence="2 3">
    <name type="scientific">Alteromonas mediterranea</name>
    <dbReference type="NCBI Taxonomy" id="314275"/>
    <lineage>
        <taxon>Bacteria</taxon>
        <taxon>Pseudomonadati</taxon>
        <taxon>Pseudomonadota</taxon>
        <taxon>Gammaproteobacteria</taxon>
        <taxon>Alteromonadales</taxon>
        <taxon>Alteromonadaceae</taxon>
        <taxon>Alteromonas/Salinimonas group</taxon>
        <taxon>Alteromonas</taxon>
    </lineage>
</organism>
<dbReference type="PANTHER" id="PTHR30448">
    <property type="entry name" value="RNASE ADAPTER PROTEIN RAPZ"/>
    <property type="match status" value="1"/>
</dbReference>
<feature type="domain" description="RapZ C-terminal" evidence="1">
    <location>
        <begin position="10"/>
        <end position="122"/>
    </location>
</feature>
<proteinExistence type="predicted"/>
<name>A0AAC8XIV4_9ALTE</name>
<dbReference type="Proteomes" id="UP000061468">
    <property type="component" value="Chromosome"/>
</dbReference>
<dbReference type="AlphaFoldDB" id="A0AAC8XIV4"/>
<protein>
    <recommendedName>
        <fullName evidence="1">RapZ C-terminal domain-containing protein</fullName>
    </recommendedName>
</protein>
<evidence type="ECO:0000259" key="1">
    <source>
        <dbReference type="Pfam" id="PF22740"/>
    </source>
</evidence>
<evidence type="ECO:0000313" key="2">
    <source>
        <dbReference type="EMBL" id="AMJ77741.1"/>
    </source>
</evidence>
<reference evidence="2 3" key="1">
    <citation type="submission" date="2015-12" db="EMBL/GenBank/DDBJ databases">
        <title>Intraspecies pangenome expansion in the marine bacterium Alteromonas.</title>
        <authorList>
            <person name="Lopez-Perez M."/>
            <person name="Rodriguez-Valera F."/>
        </authorList>
    </citation>
    <scope>NUCLEOTIDE SEQUENCE [LARGE SCALE GENOMIC DNA]</scope>
    <source>
        <strain evidence="2 3">UM8</strain>
    </source>
</reference>
<dbReference type="InterPro" id="IPR053931">
    <property type="entry name" value="RapZ_C"/>
</dbReference>
<dbReference type="InterPro" id="IPR005337">
    <property type="entry name" value="RapZ-like"/>
</dbReference>
<accession>A0AAC8XIV4</accession>